<dbReference type="Proteomes" id="UP001196413">
    <property type="component" value="Unassembled WGS sequence"/>
</dbReference>
<keyword evidence="2" id="KW-1185">Reference proteome</keyword>
<evidence type="ECO:0000313" key="2">
    <source>
        <dbReference type="Proteomes" id="UP001196413"/>
    </source>
</evidence>
<organism evidence="1 2">
    <name type="scientific">Parelaphostrongylus tenuis</name>
    <name type="common">Meningeal worm</name>
    <dbReference type="NCBI Taxonomy" id="148309"/>
    <lineage>
        <taxon>Eukaryota</taxon>
        <taxon>Metazoa</taxon>
        <taxon>Ecdysozoa</taxon>
        <taxon>Nematoda</taxon>
        <taxon>Chromadorea</taxon>
        <taxon>Rhabditida</taxon>
        <taxon>Rhabditina</taxon>
        <taxon>Rhabditomorpha</taxon>
        <taxon>Strongyloidea</taxon>
        <taxon>Metastrongylidae</taxon>
        <taxon>Parelaphostrongylus</taxon>
    </lineage>
</organism>
<name>A0AAD5QNF4_PARTN</name>
<protein>
    <submittedName>
        <fullName evidence="1">Uncharacterized protein</fullName>
    </submittedName>
</protein>
<evidence type="ECO:0000313" key="1">
    <source>
        <dbReference type="EMBL" id="KAJ1355779.1"/>
    </source>
</evidence>
<accession>A0AAD5QNF4</accession>
<gene>
    <name evidence="1" type="ORF">KIN20_013320</name>
</gene>
<sequence length="125" mass="14222">MAEWVDIAKYSSREQLDTLETMFALAVSSVTGNGSATKSCHRRGILNLLELDSDFSRAPWIFFKGKPPQQCHPIMSLASESMLPLSTISRQIFPPSNSNLHYYHETFDDHHRLIGIMQLSLRDIQ</sequence>
<dbReference type="AlphaFoldDB" id="A0AAD5QNF4"/>
<dbReference type="EMBL" id="JAHQIW010002580">
    <property type="protein sequence ID" value="KAJ1355779.1"/>
    <property type="molecule type" value="Genomic_DNA"/>
</dbReference>
<reference evidence="1" key="1">
    <citation type="submission" date="2021-06" db="EMBL/GenBank/DDBJ databases">
        <title>Parelaphostrongylus tenuis whole genome reference sequence.</title>
        <authorList>
            <person name="Garwood T.J."/>
            <person name="Larsen P.A."/>
            <person name="Fountain-Jones N.M."/>
            <person name="Garbe J.R."/>
            <person name="Macchietto M.G."/>
            <person name="Kania S.A."/>
            <person name="Gerhold R.W."/>
            <person name="Richards J.E."/>
            <person name="Wolf T.M."/>
        </authorList>
    </citation>
    <scope>NUCLEOTIDE SEQUENCE</scope>
    <source>
        <strain evidence="1">MNPRO001-30</strain>
        <tissue evidence="1">Meninges</tissue>
    </source>
</reference>
<comment type="caution">
    <text evidence="1">The sequence shown here is derived from an EMBL/GenBank/DDBJ whole genome shotgun (WGS) entry which is preliminary data.</text>
</comment>
<proteinExistence type="predicted"/>